<feature type="domain" description="Mechanosensitive channel protein 2/3 transmembrane" evidence="12">
    <location>
        <begin position="130"/>
        <end position="261"/>
    </location>
</feature>
<dbReference type="Gene3D" id="2.30.30.60">
    <property type="match status" value="1"/>
</dbReference>
<dbReference type="Pfam" id="PF24956">
    <property type="entry name" value="Msl2-3_C"/>
    <property type="match status" value="1"/>
</dbReference>
<dbReference type="PANTHER" id="PTHR43634">
    <property type="entry name" value="OW CONDUCTANCE MECHANOSENSITIVE CHANNEL"/>
    <property type="match status" value="1"/>
</dbReference>
<dbReference type="AlphaFoldDB" id="A0A5C7H839"/>
<sequence length="670" mass="73837">MVHTSLSSHAMFDLQMSALHFLCAKRQDAWSLHLLSGLCGPLNPVSSRGNVFVCRSVLVPGGGNALPVLKSAGVVLKKSYDALCGNPLVFRLIPAVGIIAFASWGLAPLMRMGRVIFLNKTDSNWKKSSTHYVLTSYLQPLLLWTGATLICRALDPVVLPSEASQAIKQRLLNFVRSLSTVLAFAYCLSSLIQQARKFFMETKDSDSGDTRNMGFDFAGKAVYSAVWVAAVSLFMELLGFSTQKWVTAGGLGTVLLTLAGREIFTNFLSSIMIHATRPFVVNEWIQTKIEGYEVSGTVEHVGWWSPTIIRGDDREAVHIPNHKFTVNVVRNLSQKSHWRIKTHLAISHLDVHKINNIVADMRKVLAKNPQVEQQRLHRRVFLELINPESQALMILVSCFVKTSHFEEYLCVKEAILLDLLRVISHHRARLATPIRTVQKIYSEAELENIPYADTIFTSSRAAANSHFLLIEPSYKIKGEEKVKSTASPVQSEEKDTKVEATLTSDFKANSKDGSMPIASNPITKSESGNSVPDNLVKNTNEEQPNETTGDAQKKAGKQNSEDINRGVMSEKSPLSNPESNTEKTDIHSVISQQATKQDVERSVASQSITRPPLEENIVLGVALEGSKRTLPIEEEEIAPAETKELASSRNGKEKKDGQLPAVPGGSSSSD</sequence>
<gene>
    <name evidence="13" type="ORF">EZV62_021841</name>
</gene>
<evidence type="ECO:0000313" key="13">
    <source>
        <dbReference type="EMBL" id="TXG52672.1"/>
    </source>
</evidence>
<evidence type="ECO:0000256" key="6">
    <source>
        <dbReference type="ARBA" id="ARBA00023136"/>
    </source>
</evidence>
<keyword evidence="5" id="KW-0406">Ion transport</keyword>
<feature type="compositionally biased region" description="Polar residues" evidence="8">
    <location>
        <begin position="520"/>
        <end position="550"/>
    </location>
</feature>
<dbReference type="GO" id="GO:0034220">
    <property type="term" value="P:monoatomic ion transmembrane transport"/>
    <property type="evidence" value="ECO:0007669"/>
    <property type="project" value="UniProtKB-KW"/>
</dbReference>
<dbReference type="SUPFAM" id="SSF50182">
    <property type="entry name" value="Sm-like ribonucleoproteins"/>
    <property type="match status" value="1"/>
</dbReference>
<dbReference type="PANTHER" id="PTHR43634:SF2">
    <property type="entry name" value="LOW CONDUCTANCE MECHANOSENSITIVE CHANNEL YNAI"/>
    <property type="match status" value="1"/>
</dbReference>
<evidence type="ECO:0000259" key="12">
    <source>
        <dbReference type="Pfam" id="PF25237"/>
    </source>
</evidence>
<dbReference type="InterPro" id="IPR023408">
    <property type="entry name" value="MscS_beta-dom_sf"/>
</dbReference>
<dbReference type="Pfam" id="PF00924">
    <property type="entry name" value="MS_channel_2nd"/>
    <property type="match status" value="1"/>
</dbReference>
<feature type="domain" description="Mechanosensitive ion channel MscS" evidence="10">
    <location>
        <begin position="263"/>
        <end position="333"/>
    </location>
</feature>
<reference evidence="14" key="1">
    <citation type="journal article" date="2019" name="Gigascience">
        <title>De novo genome assembly of the endangered Acer yangbiense, a plant species with extremely small populations endemic to Yunnan Province, China.</title>
        <authorList>
            <person name="Yang J."/>
            <person name="Wariss H.M."/>
            <person name="Tao L."/>
            <person name="Zhang R."/>
            <person name="Yun Q."/>
            <person name="Hollingsworth P."/>
            <person name="Dao Z."/>
            <person name="Luo G."/>
            <person name="Guo H."/>
            <person name="Ma Y."/>
            <person name="Sun W."/>
        </authorList>
    </citation>
    <scope>NUCLEOTIDE SEQUENCE [LARGE SCALE GENOMIC DNA]</scope>
    <source>
        <strain evidence="14">cv. Malutang</strain>
    </source>
</reference>
<evidence type="ECO:0000259" key="11">
    <source>
        <dbReference type="Pfam" id="PF24956"/>
    </source>
</evidence>
<dbReference type="EMBL" id="VAHF01000010">
    <property type="protein sequence ID" value="TXG52672.1"/>
    <property type="molecule type" value="Genomic_DNA"/>
</dbReference>
<evidence type="ECO:0000256" key="4">
    <source>
        <dbReference type="ARBA" id="ARBA00022989"/>
    </source>
</evidence>
<dbReference type="Proteomes" id="UP000323000">
    <property type="component" value="Chromosome 10"/>
</dbReference>
<dbReference type="InterPro" id="IPR010920">
    <property type="entry name" value="LSM_dom_sf"/>
</dbReference>
<evidence type="ECO:0000256" key="7">
    <source>
        <dbReference type="ARBA" id="ARBA00023303"/>
    </source>
</evidence>
<comment type="caution">
    <text evidence="13">The sequence shown here is derived from an EMBL/GenBank/DDBJ whole genome shotgun (WGS) entry which is preliminary data.</text>
</comment>
<dbReference type="Pfam" id="PF25237">
    <property type="entry name" value="MSL2_3"/>
    <property type="match status" value="1"/>
</dbReference>
<feature type="compositionally biased region" description="Basic and acidic residues" evidence="8">
    <location>
        <begin position="641"/>
        <end position="657"/>
    </location>
</feature>
<dbReference type="InterPro" id="IPR045042">
    <property type="entry name" value="YnaI-like"/>
</dbReference>
<keyword evidence="3 9" id="KW-0812">Transmembrane</keyword>
<feature type="domain" description="Mechanosensitive ion channel protein 2/3 C-terminal" evidence="11">
    <location>
        <begin position="338"/>
        <end position="424"/>
    </location>
</feature>
<keyword evidence="5" id="KW-0813">Transport</keyword>
<dbReference type="InterPro" id="IPR006685">
    <property type="entry name" value="MscS_channel_2nd"/>
</dbReference>
<feature type="transmembrane region" description="Helical" evidence="9">
    <location>
        <begin position="88"/>
        <end position="110"/>
    </location>
</feature>
<dbReference type="GO" id="GO:0016020">
    <property type="term" value="C:membrane"/>
    <property type="evidence" value="ECO:0007669"/>
    <property type="project" value="UniProtKB-SubCell"/>
</dbReference>
<keyword evidence="7" id="KW-0407">Ion channel</keyword>
<dbReference type="InterPro" id="IPR056876">
    <property type="entry name" value="Msl2-3_C"/>
</dbReference>
<evidence type="ECO:0000256" key="3">
    <source>
        <dbReference type="ARBA" id="ARBA00022692"/>
    </source>
</evidence>
<dbReference type="Gene3D" id="1.10.287.1260">
    <property type="match status" value="1"/>
</dbReference>
<evidence type="ECO:0008006" key="15">
    <source>
        <dbReference type="Google" id="ProtNLM"/>
    </source>
</evidence>
<evidence type="ECO:0000256" key="2">
    <source>
        <dbReference type="ARBA" id="ARBA00008017"/>
    </source>
</evidence>
<organism evidence="13 14">
    <name type="scientific">Acer yangbiense</name>
    <dbReference type="NCBI Taxonomy" id="1000413"/>
    <lineage>
        <taxon>Eukaryota</taxon>
        <taxon>Viridiplantae</taxon>
        <taxon>Streptophyta</taxon>
        <taxon>Embryophyta</taxon>
        <taxon>Tracheophyta</taxon>
        <taxon>Spermatophyta</taxon>
        <taxon>Magnoliopsida</taxon>
        <taxon>eudicotyledons</taxon>
        <taxon>Gunneridae</taxon>
        <taxon>Pentapetalae</taxon>
        <taxon>rosids</taxon>
        <taxon>malvids</taxon>
        <taxon>Sapindales</taxon>
        <taxon>Sapindaceae</taxon>
        <taxon>Hippocastanoideae</taxon>
        <taxon>Acereae</taxon>
        <taxon>Acer</taxon>
    </lineage>
</organism>
<evidence type="ECO:0000256" key="9">
    <source>
        <dbReference type="SAM" id="Phobius"/>
    </source>
</evidence>
<name>A0A5C7H839_9ROSI</name>
<keyword evidence="14" id="KW-1185">Reference proteome</keyword>
<keyword evidence="6 9" id="KW-0472">Membrane</keyword>
<dbReference type="OrthoDB" id="1676006at2759"/>
<keyword evidence="4 9" id="KW-1133">Transmembrane helix</keyword>
<evidence type="ECO:0000256" key="8">
    <source>
        <dbReference type="SAM" id="MobiDB-lite"/>
    </source>
</evidence>
<comment type="subcellular location">
    <subcellularLocation>
        <location evidence="1">Membrane</location>
        <topology evidence="1">Multi-pass membrane protein</topology>
    </subcellularLocation>
</comment>
<protein>
    <recommendedName>
        <fullName evidence="15">Mechanosensitive ion channel protein</fullName>
    </recommendedName>
</protein>
<evidence type="ECO:0000313" key="14">
    <source>
        <dbReference type="Proteomes" id="UP000323000"/>
    </source>
</evidence>
<dbReference type="InterPro" id="IPR057483">
    <property type="entry name" value="MSL2/3_TM_dom"/>
</dbReference>
<evidence type="ECO:0000256" key="5">
    <source>
        <dbReference type="ARBA" id="ARBA00023065"/>
    </source>
</evidence>
<accession>A0A5C7H839</accession>
<proteinExistence type="inferred from homology"/>
<evidence type="ECO:0000256" key="1">
    <source>
        <dbReference type="ARBA" id="ARBA00004141"/>
    </source>
</evidence>
<feature type="region of interest" description="Disordered" evidence="8">
    <location>
        <begin position="483"/>
        <end position="670"/>
    </location>
</feature>
<comment type="similarity">
    <text evidence="2">Belongs to the MscS (TC 1.A.23) family.</text>
</comment>
<evidence type="ECO:0000259" key="10">
    <source>
        <dbReference type="Pfam" id="PF00924"/>
    </source>
</evidence>